<keyword evidence="4" id="KW-0472">Membrane</keyword>
<evidence type="ECO:0000313" key="6">
    <source>
        <dbReference type="EMBL" id="NMD49510.1"/>
    </source>
</evidence>
<dbReference type="EMBL" id="JABASA010000015">
    <property type="protein sequence ID" value="NMD49510.1"/>
    <property type="molecule type" value="Genomic_DNA"/>
</dbReference>
<dbReference type="PANTHER" id="PTHR46847:SF1">
    <property type="entry name" value="D-ALLOSE-BINDING PERIPLASMIC PROTEIN-RELATED"/>
    <property type="match status" value="1"/>
</dbReference>
<accession>A0A7X9QHT0</accession>
<keyword evidence="3" id="KW-0732">Signal</keyword>
<evidence type="ECO:0000256" key="1">
    <source>
        <dbReference type="ARBA" id="ARBA00004196"/>
    </source>
</evidence>
<feature type="domain" description="Periplasmic binding protein" evidence="5">
    <location>
        <begin position="41"/>
        <end position="291"/>
    </location>
</feature>
<dbReference type="SUPFAM" id="SSF53822">
    <property type="entry name" value="Periplasmic binding protein-like I"/>
    <property type="match status" value="1"/>
</dbReference>
<proteinExistence type="inferred from homology"/>
<evidence type="ECO:0000256" key="4">
    <source>
        <dbReference type="SAM" id="Phobius"/>
    </source>
</evidence>
<dbReference type="InterPro" id="IPR025997">
    <property type="entry name" value="SBP_2_dom"/>
</dbReference>
<dbReference type="Proteomes" id="UP000532121">
    <property type="component" value="Unassembled WGS sequence"/>
</dbReference>
<name>A0A7X9QHT0_STRRT</name>
<feature type="transmembrane region" description="Helical" evidence="4">
    <location>
        <begin position="7"/>
        <end position="26"/>
    </location>
</feature>
<dbReference type="Pfam" id="PF13407">
    <property type="entry name" value="Peripla_BP_4"/>
    <property type="match status" value="1"/>
</dbReference>
<keyword evidence="4" id="KW-0812">Transmembrane</keyword>
<keyword evidence="4" id="KW-1133">Transmembrane helix</keyword>
<dbReference type="InterPro" id="IPR028082">
    <property type="entry name" value="Peripla_BP_I"/>
</dbReference>
<dbReference type="GO" id="GO:0030313">
    <property type="term" value="C:cell envelope"/>
    <property type="evidence" value="ECO:0007669"/>
    <property type="project" value="UniProtKB-SubCell"/>
</dbReference>
<evidence type="ECO:0000256" key="2">
    <source>
        <dbReference type="ARBA" id="ARBA00007639"/>
    </source>
</evidence>
<comment type="similarity">
    <text evidence="2">Belongs to the bacterial solute-binding protein 2 family.</text>
</comment>
<comment type="caution">
    <text evidence="6">The sequence shown here is derived from an EMBL/GenBank/DDBJ whole genome shotgun (WGS) entry which is preliminary data.</text>
</comment>
<gene>
    <name evidence="6" type="ORF">HHO37_07520</name>
</gene>
<evidence type="ECO:0000313" key="7">
    <source>
        <dbReference type="Proteomes" id="UP000532121"/>
    </source>
</evidence>
<protein>
    <submittedName>
        <fullName evidence="6">Sugar ABC transporter substrate-binding protein</fullName>
    </submittedName>
</protein>
<comment type="subcellular location">
    <subcellularLocation>
        <location evidence="1">Cell envelope</location>
    </subcellularLocation>
</comment>
<dbReference type="Gene3D" id="3.40.50.2300">
    <property type="match status" value="2"/>
</dbReference>
<sequence>MKYKQLLKLLACLFVTAVVCVLFFHYKEAPVFPQQTKIGATYMTMNNDFYKYLNAEVEKSVNERHDQLYTRDPALSIKKQVEQVRFFIREKVDVIIINPVDSNSRQLIASLKKAKKEGIKVIAVDSQFKDSSAVDTTIVSDNYKAGALCAEQMMKTKKSADILLLEHRDALSATSRIQGFLDTIKKHKAYRIVSRIDSLGQTEIAMPKVKKLIQDGLDFDTVMALNDRAAIGALAAIKGEQMADTQIYGIDGSPDMKSLLAATPEIQATVAQSPYTMGQEVIKATSKLSKNQTYPKEIIVPVQLLTKKNIGEADLAGWQ</sequence>
<organism evidence="6 7">
    <name type="scientific">Streptococcus ratti</name>
    <dbReference type="NCBI Taxonomy" id="1341"/>
    <lineage>
        <taxon>Bacteria</taxon>
        <taxon>Bacillati</taxon>
        <taxon>Bacillota</taxon>
        <taxon>Bacilli</taxon>
        <taxon>Lactobacillales</taxon>
        <taxon>Streptococcaceae</taxon>
        <taxon>Streptococcus</taxon>
    </lineage>
</organism>
<dbReference type="AlphaFoldDB" id="A0A7X9QHT0"/>
<dbReference type="PANTHER" id="PTHR46847">
    <property type="entry name" value="D-ALLOSE-BINDING PERIPLASMIC PROTEIN-RELATED"/>
    <property type="match status" value="1"/>
</dbReference>
<dbReference type="CDD" id="cd19971">
    <property type="entry name" value="PBP1_ABC_sugar_binding-like"/>
    <property type="match status" value="1"/>
</dbReference>
<reference evidence="6 7" key="1">
    <citation type="submission" date="2020-04" db="EMBL/GenBank/DDBJ databases">
        <title>MicrobeNet Type strains.</title>
        <authorList>
            <person name="Nicholson A.C."/>
        </authorList>
    </citation>
    <scope>NUCLEOTIDE SEQUENCE [LARGE SCALE GENOMIC DNA]</scope>
    <source>
        <strain evidence="6 7">DSM 22768</strain>
    </source>
</reference>
<dbReference type="GO" id="GO:0030246">
    <property type="term" value="F:carbohydrate binding"/>
    <property type="evidence" value="ECO:0007669"/>
    <property type="project" value="UniProtKB-ARBA"/>
</dbReference>
<dbReference type="RefSeq" id="WP_193523746.1">
    <property type="nucleotide sequence ID" value="NZ_JABASA010000015.1"/>
</dbReference>
<evidence type="ECO:0000259" key="5">
    <source>
        <dbReference type="Pfam" id="PF13407"/>
    </source>
</evidence>
<evidence type="ECO:0000256" key="3">
    <source>
        <dbReference type="ARBA" id="ARBA00022729"/>
    </source>
</evidence>